<organism evidence="1 2">
    <name type="scientific">Rhipicephalus microplus</name>
    <name type="common">Cattle tick</name>
    <name type="synonym">Boophilus microplus</name>
    <dbReference type="NCBI Taxonomy" id="6941"/>
    <lineage>
        <taxon>Eukaryota</taxon>
        <taxon>Metazoa</taxon>
        <taxon>Ecdysozoa</taxon>
        <taxon>Arthropoda</taxon>
        <taxon>Chelicerata</taxon>
        <taxon>Arachnida</taxon>
        <taxon>Acari</taxon>
        <taxon>Parasitiformes</taxon>
        <taxon>Ixodida</taxon>
        <taxon>Ixodoidea</taxon>
        <taxon>Ixodidae</taxon>
        <taxon>Rhipicephalinae</taxon>
        <taxon>Rhipicephalus</taxon>
        <taxon>Boophilus</taxon>
    </lineage>
</organism>
<dbReference type="EMBL" id="JABSTU010006365">
    <property type="protein sequence ID" value="KAH7934494.1"/>
    <property type="molecule type" value="Genomic_DNA"/>
</dbReference>
<accession>A0A9J6CUZ0</accession>
<sequence length="96" mass="11561">MMIYVKVQFRTRRDHYYVYPILCLRPREAQILERINPYPIIGSFLQYVKLRMGQLCSEPFSMVSRIPVFPTPQLRWTAKDAQVGIYHTRNFRTVYS</sequence>
<dbReference type="Proteomes" id="UP000821866">
    <property type="component" value="Unassembled WGS sequence"/>
</dbReference>
<reference evidence="1" key="1">
    <citation type="journal article" date="2020" name="Cell">
        <title>Large-Scale Comparative Analyses of Tick Genomes Elucidate Their Genetic Diversity and Vector Capacities.</title>
        <authorList>
            <consortium name="Tick Genome and Microbiome Consortium (TIGMIC)"/>
            <person name="Jia N."/>
            <person name="Wang J."/>
            <person name="Shi W."/>
            <person name="Du L."/>
            <person name="Sun Y."/>
            <person name="Zhan W."/>
            <person name="Jiang J.F."/>
            <person name="Wang Q."/>
            <person name="Zhang B."/>
            <person name="Ji P."/>
            <person name="Bell-Sakyi L."/>
            <person name="Cui X.M."/>
            <person name="Yuan T.T."/>
            <person name="Jiang B.G."/>
            <person name="Yang W.F."/>
            <person name="Lam T.T."/>
            <person name="Chang Q.C."/>
            <person name="Ding S.J."/>
            <person name="Wang X.J."/>
            <person name="Zhu J.G."/>
            <person name="Ruan X.D."/>
            <person name="Zhao L."/>
            <person name="Wei J.T."/>
            <person name="Ye R.Z."/>
            <person name="Que T.C."/>
            <person name="Du C.H."/>
            <person name="Zhou Y.H."/>
            <person name="Cheng J.X."/>
            <person name="Dai P.F."/>
            <person name="Guo W.B."/>
            <person name="Han X.H."/>
            <person name="Huang E.J."/>
            <person name="Li L.F."/>
            <person name="Wei W."/>
            <person name="Gao Y.C."/>
            <person name="Liu J.Z."/>
            <person name="Shao H.Z."/>
            <person name="Wang X."/>
            <person name="Wang C.C."/>
            <person name="Yang T.C."/>
            <person name="Huo Q.B."/>
            <person name="Li W."/>
            <person name="Chen H.Y."/>
            <person name="Chen S.E."/>
            <person name="Zhou L.G."/>
            <person name="Ni X.B."/>
            <person name="Tian J.H."/>
            <person name="Sheng Y."/>
            <person name="Liu T."/>
            <person name="Pan Y.S."/>
            <person name="Xia L.Y."/>
            <person name="Li J."/>
            <person name="Zhao F."/>
            <person name="Cao W.C."/>
        </authorList>
    </citation>
    <scope>NUCLEOTIDE SEQUENCE</scope>
    <source>
        <strain evidence="1">Rmic-2018</strain>
    </source>
</reference>
<keyword evidence="2" id="KW-1185">Reference proteome</keyword>
<reference evidence="1" key="2">
    <citation type="submission" date="2021-09" db="EMBL/GenBank/DDBJ databases">
        <authorList>
            <person name="Jia N."/>
            <person name="Wang J."/>
            <person name="Shi W."/>
            <person name="Du L."/>
            <person name="Sun Y."/>
            <person name="Zhan W."/>
            <person name="Jiang J."/>
            <person name="Wang Q."/>
            <person name="Zhang B."/>
            <person name="Ji P."/>
            <person name="Sakyi L.B."/>
            <person name="Cui X."/>
            <person name="Yuan T."/>
            <person name="Jiang B."/>
            <person name="Yang W."/>
            <person name="Lam T.T.-Y."/>
            <person name="Chang Q."/>
            <person name="Ding S."/>
            <person name="Wang X."/>
            <person name="Zhu J."/>
            <person name="Ruan X."/>
            <person name="Zhao L."/>
            <person name="Wei J."/>
            <person name="Que T."/>
            <person name="Du C."/>
            <person name="Cheng J."/>
            <person name="Dai P."/>
            <person name="Han X."/>
            <person name="Huang E."/>
            <person name="Gao Y."/>
            <person name="Liu J."/>
            <person name="Shao H."/>
            <person name="Ye R."/>
            <person name="Li L."/>
            <person name="Wei W."/>
            <person name="Wang X."/>
            <person name="Wang C."/>
            <person name="Huo Q."/>
            <person name="Li W."/>
            <person name="Guo W."/>
            <person name="Chen H."/>
            <person name="Chen S."/>
            <person name="Zhou L."/>
            <person name="Zhou L."/>
            <person name="Ni X."/>
            <person name="Tian J."/>
            <person name="Zhou Y."/>
            <person name="Sheng Y."/>
            <person name="Liu T."/>
            <person name="Pan Y."/>
            <person name="Xia L."/>
            <person name="Li J."/>
            <person name="Zhao F."/>
            <person name="Cao W."/>
        </authorList>
    </citation>
    <scope>NUCLEOTIDE SEQUENCE</scope>
    <source>
        <strain evidence="1">Rmic-2018</strain>
        <tissue evidence="1">Larvae</tissue>
    </source>
</reference>
<evidence type="ECO:0000313" key="1">
    <source>
        <dbReference type="EMBL" id="KAH7934494.1"/>
    </source>
</evidence>
<name>A0A9J6CUZ0_RHIMP</name>
<protein>
    <submittedName>
        <fullName evidence="1">Uncharacterized protein</fullName>
    </submittedName>
</protein>
<dbReference type="AlphaFoldDB" id="A0A9J6CUZ0"/>
<evidence type="ECO:0000313" key="2">
    <source>
        <dbReference type="Proteomes" id="UP000821866"/>
    </source>
</evidence>
<gene>
    <name evidence="1" type="ORF">HPB51_029140</name>
</gene>
<proteinExistence type="predicted"/>
<comment type="caution">
    <text evidence="1">The sequence shown here is derived from an EMBL/GenBank/DDBJ whole genome shotgun (WGS) entry which is preliminary data.</text>
</comment>